<dbReference type="SUPFAM" id="SSF54909">
    <property type="entry name" value="Dimeric alpha+beta barrel"/>
    <property type="match status" value="1"/>
</dbReference>
<accession>A0AAQ3LID4</accession>
<name>A0AAQ3LID4_9BACT</name>
<reference evidence="3 4" key="1">
    <citation type="submission" date="2023-10" db="EMBL/GenBank/DDBJ databases">
        <title>Rubellicoccus peritrichatus gen. nov., sp. nov., isolated from an algae of coral reef tank.</title>
        <authorList>
            <person name="Luo J."/>
        </authorList>
    </citation>
    <scope>NUCLEOTIDE SEQUENCE [LARGE SCALE GENOMIC DNA]</scope>
    <source>
        <strain evidence="3 4">CR14</strain>
    </source>
</reference>
<evidence type="ECO:0000256" key="1">
    <source>
        <dbReference type="SAM" id="Phobius"/>
    </source>
</evidence>
<keyword evidence="1" id="KW-0472">Membrane</keyword>
<sequence>MSDEPVTLYISRQIKPGAKEAMLKWADEVHDACAKFPGFIGSRRLEDHAGAEDQFNVVVRFKSFADLKRWEESEEKTACYAKLPALIENQHISRMSGFEPWFPSPNSHKPPPKWKMWLMAFMAVYPLILITRIFLGPVLHDFPMPLSVFFACIPVSFLMSFVAMPWLSKVFKDWLYPQS</sequence>
<dbReference type="PROSITE" id="PS51725">
    <property type="entry name" value="ABM"/>
    <property type="match status" value="1"/>
</dbReference>
<feature type="domain" description="ABM" evidence="2">
    <location>
        <begin position="6"/>
        <end position="95"/>
    </location>
</feature>
<organism evidence="3 4">
    <name type="scientific">Rubellicoccus peritrichatus</name>
    <dbReference type="NCBI Taxonomy" id="3080537"/>
    <lineage>
        <taxon>Bacteria</taxon>
        <taxon>Pseudomonadati</taxon>
        <taxon>Verrucomicrobiota</taxon>
        <taxon>Opitutia</taxon>
        <taxon>Puniceicoccales</taxon>
        <taxon>Cerasicoccaceae</taxon>
        <taxon>Rubellicoccus</taxon>
    </lineage>
</organism>
<dbReference type="InterPro" id="IPR007138">
    <property type="entry name" value="ABM_dom"/>
</dbReference>
<gene>
    <name evidence="3" type="ORF">RZN69_05985</name>
</gene>
<keyword evidence="3" id="KW-0560">Oxidoreductase</keyword>
<dbReference type="InterPro" id="IPR011008">
    <property type="entry name" value="Dimeric_a/b-barrel"/>
</dbReference>
<dbReference type="InterPro" id="IPR038762">
    <property type="entry name" value="ABM_predict"/>
</dbReference>
<dbReference type="Gene3D" id="3.30.70.100">
    <property type="match status" value="1"/>
</dbReference>
<keyword evidence="1" id="KW-0812">Transmembrane</keyword>
<proteinExistence type="predicted"/>
<feature type="transmembrane region" description="Helical" evidence="1">
    <location>
        <begin position="147"/>
        <end position="167"/>
    </location>
</feature>
<dbReference type="Proteomes" id="UP001304300">
    <property type="component" value="Chromosome"/>
</dbReference>
<dbReference type="RefSeq" id="WP_317835159.1">
    <property type="nucleotide sequence ID" value="NZ_CP136920.1"/>
</dbReference>
<feature type="transmembrane region" description="Helical" evidence="1">
    <location>
        <begin position="116"/>
        <end position="135"/>
    </location>
</feature>
<keyword evidence="1" id="KW-1133">Transmembrane helix</keyword>
<dbReference type="EMBL" id="CP136920">
    <property type="protein sequence ID" value="WOO42634.1"/>
    <property type="molecule type" value="Genomic_DNA"/>
</dbReference>
<keyword evidence="3" id="KW-0503">Monooxygenase</keyword>
<keyword evidence="4" id="KW-1185">Reference proteome</keyword>
<dbReference type="PANTHER" id="PTHR40057">
    <property type="entry name" value="SLR1162 PROTEIN"/>
    <property type="match status" value="1"/>
</dbReference>
<protein>
    <submittedName>
        <fullName evidence="3">Antibiotic biosynthesis monooxygenase</fullName>
    </submittedName>
</protein>
<dbReference type="KEGG" id="puo:RZN69_05985"/>
<dbReference type="PANTHER" id="PTHR40057:SF1">
    <property type="entry name" value="SLR1162 PROTEIN"/>
    <property type="match status" value="1"/>
</dbReference>
<dbReference type="GO" id="GO:0004497">
    <property type="term" value="F:monooxygenase activity"/>
    <property type="evidence" value="ECO:0007669"/>
    <property type="project" value="UniProtKB-KW"/>
</dbReference>
<dbReference type="Pfam" id="PF03992">
    <property type="entry name" value="ABM"/>
    <property type="match status" value="1"/>
</dbReference>
<dbReference type="AlphaFoldDB" id="A0AAQ3LID4"/>
<evidence type="ECO:0000313" key="4">
    <source>
        <dbReference type="Proteomes" id="UP001304300"/>
    </source>
</evidence>
<evidence type="ECO:0000259" key="2">
    <source>
        <dbReference type="PROSITE" id="PS51725"/>
    </source>
</evidence>
<evidence type="ECO:0000313" key="3">
    <source>
        <dbReference type="EMBL" id="WOO42634.1"/>
    </source>
</evidence>